<keyword evidence="7 12" id="KW-1133">Transmembrane helix</keyword>
<feature type="transmembrane region" description="Helical" evidence="12">
    <location>
        <begin position="370"/>
        <end position="391"/>
    </location>
</feature>
<gene>
    <name evidence="14" type="ORF">SSX86_000928</name>
</gene>
<feature type="transmembrane region" description="Helical" evidence="12">
    <location>
        <begin position="219"/>
        <end position="240"/>
    </location>
</feature>
<evidence type="ECO:0000259" key="13">
    <source>
        <dbReference type="Pfam" id="PF01699"/>
    </source>
</evidence>
<evidence type="ECO:0000256" key="8">
    <source>
        <dbReference type="ARBA" id="ARBA00023053"/>
    </source>
</evidence>
<feature type="domain" description="Sodium/calcium exchanger membrane region" evidence="13">
    <location>
        <begin position="89"/>
        <end position="235"/>
    </location>
</feature>
<comment type="subcellular location">
    <subcellularLocation>
        <location evidence="1">Membrane</location>
        <topology evidence="1">Multi-pass membrane protein</topology>
    </subcellularLocation>
</comment>
<keyword evidence="2" id="KW-0813">Transport</keyword>
<evidence type="ECO:0000256" key="3">
    <source>
        <dbReference type="ARBA" id="ARBA00022449"/>
    </source>
</evidence>
<proteinExistence type="inferred from homology"/>
<feature type="transmembrane region" description="Helical" evidence="12">
    <location>
        <begin position="516"/>
        <end position="532"/>
    </location>
</feature>
<protein>
    <recommendedName>
        <fullName evidence="13">Sodium/calcium exchanger membrane region domain-containing protein</fullName>
    </recommendedName>
</protein>
<dbReference type="GO" id="GO:0008324">
    <property type="term" value="F:monoatomic cation transmembrane transporter activity"/>
    <property type="evidence" value="ECO:0007669"/>
    <property type="project" value="TreeGrafter"/>
</dbReference>
<feature type="transmembrane region" description="Helical" evidence="12">
    <location>
        <begin position="160"/>
        <end position="181"/>
    </location>
</feature>
<dbReference type="PANTHER" id="PTHR12266">
    <property type="entry name" value="NA+/CA2+ K+ INDEPENDENT EXCHANGER"/>
    <property type="match status" value="1"/>
</dbReference>
<dbReference type="InterPro" id="IPR044880">
    <property type="entry name" value="NCX_ion-bd_dom_sf"/>
</dbReference>
<evidence type="ECO:0000256" key="7">
    <source>
        <dbReference type="ARBA" id="ARBA00022989"/>
    </source>
</evidence>
<dbReference type="AlphaFoldDB" id="A0AAP0H8R5"/>
<evidence type="ECO:0000256" key="10">
    <source>
        <dbReference type="ARBA" id="ARBA00023201"/>
    </source>
</evidence>
<comment type="caution">
    <text evidence="14">The sequence shown here is derived from an EMBL/GenBank/DDBJ whole genome shotgun (WGS) entry which is preliminary data.</text>
</comment>
<dbReference type="InterPro" id="IPR004837">
    <property type="entry name" value="NaCa_Exmemb"/>
</dbReference>
<evidence type="ECO:0000313" key="14">
    <source>
        <dbReference type="EMBL" id="KAK9079258.1"/>
    </source>
</evidence>
<evidence type="ECO:0000256" key="1">
    <source>
        <dbReference type="ARBA" id="ARBA00004141"/>
    </source>
</evidence>
<keyword evidence="6" id="KW-0630">Potassium</keyword>
<feature type="transmembrane region" description="Helical" evidence="12">
    <location>
        <begin position="341"/>
        <end position="358"/>
    </location>
</feature>
<dbReference type="Pfam" id="PF01699">
    <property type="entry name" value="Na_Ca_ex"/>
    <property type="match status" value="2"/>
</dbReference>
<feature type="transmembrane region" description="Helical" evidence="12">
    <location>
        <begin position="439"/>
        <end position="464"/>
    </location>
</feature>
<accession>A0AAP0H8R5</accession>
<dbReference type="GO" id="GO:0016020">
    <property type="term" value="C:membrane"/>
    <property type="evidence" value="ECO:0007669"/>
    <property type="project" value="UniProtKB-SubCell"/>
</dbReference>
<dbReference type="GO" id="GO:0006813">
    <property type="term" value="P:potassium ion transport"/>
    <property type="evidence" value="ECO:0007669"/>
    <property type="project" value="UniProtKB-KW"/>
</dbReference>
<name>A0AAP0H8R5_9ASTR</name>
<evidence type="ECO:0000256" key="11">
    <source>
        <dbReference type="ARBA" id="ARBA00038187"/>
    </source>
</evidence>
<dbReference type="GO" id="GO:0006814">
    <property type="term" value="P:sodium ion transport"/>
    <property type="evidence" value="ECO:0007669"/>
    <property type="project" value="UniProtKB-KW"/>
</dbReference>
<organism evidence="14 15">
    <name type="scientific">Deinandra increscens subsp. villosa</name>
    <dbReference type="NCBI Taxonomy" id="3103831"/>
    <lineage>
        <taxon>Eukaryota</taxon>
        <taxon>Viridiplantae</taxon>
        <taxon>Streptophyta</taxon>
        <taxon>Embryophyta</taxon>
        <taxon>Tracheophyta</taxon>
        <taxon>Spermatophyta</taxon>
        <taxon>Magnoliopsida</taxon>
        <taxon>eudicotyledons</taxon>
        <taxon>Gunneridae</taxon>
        <taxon>Pentapetalae</taxon>
        <taxon>asterids</taxon>
        <taxon>campanulids</taxon>
        <taxon>Asterales</taxon>
        <taxon>Asteraceae</taxon>
        <taxon>Asteroideae</taxon>
        <taxon>Heliantheae alliance</taxon>
        <taxon>Madieae</taxon>
        <taxon>Madiinae</taxon>
        <taxon>Deinandra</taxon>
    </lineage>
</organism>
<feature type="domain" description="Sodium/calcium exchanger membrane region" evidence="13">
    <location>
        <begin position="406"/>
        <end position="558"/>
    </location>
</feature>
<keyword evidence="4" id="KW-0633">Potassium transport</keyword>
<feature type="transmembrane region" description="Helical" evidence="12">
    <location>
        <begin position="476"/>
        <end position="496"/>
    </location>
</feature>
<keyword evidence="3" id="KW-0050">Antiport</keyword>
<dbReference type="PANTHER" id="PTHR12266:SF24">
    <property type="entry name" value="CATION_CALCIUM EXCHANGER 1"/>
    <property type="match status" value="1"/>
</dbReference>
<keyword evidence="10" id="KW-0406">Ion transport</keyword>
<sequence>MVISSSKPSIFTPKITLIILLITTTISTAAAGGETTACTAIHDQNSAASRCSYVKTTAGCNPKGYINYLRIFYCNFSSPFSQLGFVILLIWLVILFYILSNTASEYFCPAVEHLSRSLNLSPAIAGTTLLPLGNGSTDVFSSVIAFTSTADGGDIGVNSVLGGSIFISTVVVGVLSLLITYRGKIVVIDKPNFIRDVVFLLITLTNLLIIIIIGEISLFASVVFISTYIIYILLVSYMHIISKQKHNRITDSVISVSSVNSVNSVNDDHVIRVPLLGSMIIDDDNVVHPAEKVVHYEEQVVEYNKKRWIMRFLCYVMKLPVYLPRRLTIPVITKERWSKPFLVISMVLAPIMVAVIWNTKQGNLGVKASLVMYVVVGSIGIALGTCTYSFTSSTMPPQKCLEFWYASGFLMSVTWTYVTCSELVSLLESLGNIIGMNPAILGLTILAWGNSIGDLAANVALAMFGGPDGPQIAMSGCYAGPLFNVLVGLGISFVFVSWSRYPDPYVIPEDPNLRETIGFLMVGLLWALVILPKRNMRLDQTLGGGLLVIYLCFLFIKLARATGLLG</sequence>
<evidence type="ECO:0000256" key="5">
    <source>
        <dbReference type="ARBA" id="ARBA00022692"/>
    </source>
</evidence>
<dbReference type="EMBL" id="JBCNJP010000003">
    <property type="protein sequence ID" value="KAK9079258.1"/>
    <property type="molecule type" value="Genomic_DNA"/>
</dbReference>
<keyword evidence="15" id="KW-1185">Reference proteome</keyword>
<keyword evidence="9 12" id="KW-0472">Membrane</keyword>
<evidence type="ECO:0000313" key="15">
    <source>
        <dbReference type="Proteomes" id="UP001408789"/>
    </source>
</evidence>
<evidence type="ECO:0000256" key="2">
    <source>
        <dbReference type="ARBA" id="ARBA00022448"/>
    </source>
</evidence>
<feature type="transmembrane region" description="Helical" evidence="12">
    <location>
        <begin position="193"/>
        <end position="213"/>
    </location>
</feature>
<feature type="transmembrane region" description="Helical" evidence="12">
    <location>
        <begin position="80"/>
        <end position="99"/>
    </location>
</feature>
<dbReference type="Gene3D" id="1.20.1420.30">
    <property type="entry name" value="NCX, central ion-binding region"/>
    <property type="match status" value="2"/>
</dbReference>
<reference evidence="14 15" key="1">
    <citation type="submission" date="2024-04" db="EMBL/GenBank/DDBJ databases">
        <title>The reference genome of an endangered Asteraceae, Deinandra increscens subsp. villosa, native to the Central Coast of California.</title>
        <authorList>
            <person name="Guilliams M."/>
            <person name="Hasenstab-Lehman K."/>
            <person name="Meyer R."/>
            <person name="Mcevoy S."/>
        </authorList>
    </citation>
    <scope>NUCLEOTIDE SEQUENCE [LARGE SCALE GENOMIC DNA]</scope>
    <source>
        <tissue evidence="14">Leaf</tissue>
    </source>
</reference>
<keyword evidence="8" id="KW-0915">Sodium</keyword>
<dbReference type="Proteomes" id="UP001408789">
    <property type="component" value="Unassembled WGS sequence"/>
</dbReference>
<feature type="transmembrane region" description="Helical" evidence="12">
    <location>
        <begin position="544"/>
        <end position="565"/>
    </location>
</feature>
<evidence type="ECO:0000256" key="9">
    <source>
        <dbReference type="ARBA" id="ARBA00023136"/>
    </source>
</evidence>
<keyword evidence="10" id="KW-0739">Sodium transport</keyword>
<dbReference type="InterPro" id="IPR051359">
    <property type="entry name" value="CaCA_antiporter"/>
</dbReference>
<evidence type="ECO:0000256" key="4">
    <source>
        <dbReference type="ARBA" id="ARBA00022538"/>
    </source>
</evidence>
<feature type="transmembrane region" description="Helical" evidence="12">
    <location>
        <begin position="403"/>
        <end position="427"/>
    </location>
</feature>
<evidence type="ECO:0000256" key="6">
    <source>
        <dbReference type="ARBA" id="ARBA00022958"/>
    </source>
</evidence>
<comment type="similarity">
    <text evidence="11">Belongs to the Ca(2+):cation antiporter (CaCA) (TC 2.A.19) family. Cation/calcium exchanger (CCX) subfamily.</text>
</comment>
<keyword evidence="5 12" id="KW-0812">Transmembrane</keyword>
<dbReference type="GO" id="GO:0015297">
    <property type="term" value="F:antiporter activity"/>
    <property type="evidence" value="ECO:0007669"/>
    <property type="project" value="UniProtKB-KW"/>
</dbReference>
<evidence type="ECO:0000256" key="12">
    <source>
        <dbReference type="SAM" id="Phobius"/>
    </source>
</evidence>